<name>A0A078ATW4_STYLE</name>
<dbReference type="AlphaFoldDB" id="A0A078ATW4"/>
<accession>A0A078ATW4</accession>
<keyword evidence="3" id="KW-1185">Reference proteome</keyword>
<sequence length="108" mass="12851">MKSKQIVERELEEDIQNLEDKNAKAQQDRHNLEATLNELKMNLPAEELPYAIQRVLDEKHEAELNDLLVELFELKCRELQDEVFNVLEEKLHKQVSSRNSKTRLQIRK</sequence>
<reference evidence="2 3" key="1">
    <citation type="submission" date="2014-06" db="EMBL/GenBank/DDBJ databases">
        <authorList>
            <person name="Swart Estienne"/>
        </authorList>
    </citation>
    <scope>NUCLEOTIDE SEQUENCE [LARGE SCALE GENOMIC DNA]</scope>
    <source>
        <strain evidence="2 3">130c</strain>
    </source>
</reference>
<dbReference type="InParanoid" id="A0A078ATW4"/>
<gene>
    <name evidence="2" type="primary">Contig9507.g10171</name>
    <name evidence="2" type="ORF">STYLEM_14785</name>
</gene>
<feature type="coiled-coil region" evidence="1">
    <location>
        <begin position="1"/>
        <end position="42"/>
    </location>
</feature>
<protein>
    <submittedName>
        <fullName evidence="2">Uncharacterized protein</fullName>
    </submittedName>
</protein>
<keyword evidence="1" id="KW-0175">Coiled coil</keyword>
<evidence type="ECO:0000313" key="3">
    <source>
        <dbReference type="Proteomes" id="UP000039865"/>
    </source>
</evidence>
<dbReference type="Proteomes" id="UP000039865">
    <property type="component" value="Unassembled WGS sequence"/>
</dbReference>
<organism evidence="2 3">
    <name type="scientific">Stylonychia lemnae</name>
    <name type="common">Ciliate</name>
    <dbReference type="NCBI Taxonomy" id="5949"/>
    <lineage>
        <taxon>Eukaryota</taxon>
        <taxon>Sar</taxon>
        <taxon>Alveolata</taxon>
        <taxon>Ciliophora</taxon>
        <taxon>Intramacronucleata</taxon>
        <taxon>Spirotrichea</taxon>
        <taxon>Stichotrichia</taxon>
        <taxon>Sporadotrichida</taxon>
        <taxon>Oxytrichidae</taxon>
        <taxon>Stylonychinae</taxon>
        <taxon>Stylonychia</taxon>
    </lineage>
</organism>
<evidence type="ECO:0000313" key="2">
    <source>
        <dbReference type="EMBL" id="CDW85699.1"/>
    </source>
</evidence>
<evidence type="ECO:0000256" key="1">
    <source>
        <dbReference type="SAM" id="Coils"/>
    </source>
</evidence>
<dbReference type="EMBL" id="CCKQ01013975">
    <property type="protein sequence ID" value="CDW85699.1"/>
    <property type="molecule type" value="Genomic_DNA"/>
</dbReference>
<proteinExistence type="predicted"/>